<dbReference type="GO" id="GO:0000287">
    <property type="term" value="F:magnesium ion binding"/>
    <property type="evidence" value="ECO:0007669"/>
    <property type="project" value="InterPro"/>
</dbReference>
<evidence type="ECO:0000259" key="4">
    <source>
        <dbReference type="Pfam" id="PF04446"/>
    </source>
</evidence>
<organism evidence="5">
    <name type="scientific">Amblyomma tuberculatum</name>
    <dbReference type="NCBI Taxonomy" id="48802"/>
    <lineage>
        <taxon>Eukaryota</taxon>
        <taxon>Metazoa</taxon>
        <taxon>Ecdysozoa</taxon>
        <taxon>Arthropoda</taxon>
        <taxon>Chelicerata</taxon>
        <taxon>Arachnida</taxon>
        <taxon>Acari</taxon>
        <taxon>Parasitiformes</taxon>
        <taxon>Ixodida</taxon>
        <taxon>Ixodoidea</taxon>
        <taxon>Ixodidae</taxon>
        <taxon>Amblyomminae</taxon>
        <taxon>Amblyomma</taxon>
    </lineage>
</organism>
<sequence length="140" mass="15886">MSFFARLLCVFALEKAQASPCLQRLLLQTNFPSSIPFFGNIVSKMAKSKFEYVRLFETDDRCLPNCWMVTRIDGKAFHKFSDAHGFEKPNDKRALDLMTRCAERVMEEFGEICLAYGQSDEYSFASKRAPSCTTVGPAKS</sequence>
<dbReference type="InterPro" id="IPR038469">
    <property type="entry name" value="tRNAHis_GuaTrfase_Thg1_sf"/>
</dbReference>
<comment type="catalytic activity">
    <reaction evidence="2">
        <text>a 5'-end ribonucleotide-tRNA(His) + GTP + ATP + H2O = a 5'-end phospho-guanosine-ribonucleotide-tRNA(His) + AMP + 2 diphosphate + H(+)</text>
        <dbReference type="Rhea" id="RHEA:54564"/>
        <dbReference type="Rhea" id="RHEA-COMP:14193"/>
        <dbReference type="Rhea" id="RHEA-COMP:14917"/>
        <dbReference type="ChEBI" id="CHEBI:15377"/>
        <dbReference type="ChEBI" id="CHEBI:15378"/>
        <dbReference type="ChEBI" id="CHEBI:30616"/>
        <dbReference type="ChEBI" id="CHEBI:33019"/>
        <dbReference type="ChEBI" id="CHEBI:37565"/>
        <dbReference type="ChEBI" id="CHEBI:138282"/>
        <dbReference type="ChEBI" id="CHEBI:141847"/>
        <dbReference type="ChEBI" id="CHEBI:456215"/>
        <dbReference type="EC" id="2.7.7.79"/>
    </reaction>
</comment>
<keyword evidence="3" id="KW-0732">Signal</keyword>
<dbReference type="AlphaFoldDB" id="A0A6M2E655"/>
<dbReference type="Gene3D" id="3.30.70.3000">
    <property type="match status" value="1"/>
</dbReference>
<feature type="chain" id="PRO_5027013948" description="Probable tRNA(His) guanylyltransferase" evidence="3">
    <location>
        <begin position="19"/>
        <end position="140"/>
    </location>
</feature>
<dbReference type="PANTHER" id="PTHR12729">
    <property type="entry name" value="TRNA(HIS) GUANYLYLTRANSFERASE-RELATED"/>
    <property type="match status" value="1"/>
</dbReference>
<evidence type="ECO:0000313" key="5">
    <source>
        <dbReference type="EMBL" id="NOV52938.1"/>
    </source>
</evidence>
<dbReference type="GO" id="GO:0008193">
    <property type="term" value="F:tRNA guanylyltransferase activity"/>
    <property type="evidence" value="ECO:0007669"/>
    <property type="project" value="UniProtKB-EC"/>
</dbReference>
<dbReference type="GO" id="GO:0006400">
    <property type="term" value="P:tRNA modification"/>
    <property type="evidence" value="ECO:0007669"/>
    <property type="project" value="InterPro"/>
</dbReference>
<evidence type="ECO:0000256" key="3">
    <source>
        <dbReference type="SAM" id="SignalP"/>
    </source>
</evidence>
<feature type="domain" description="tRNAHis guanylyltransferase catalytic" evidence="4">
    <location>
        <begin position="50"/>
        <end position="129"/>
    </location>
</feature>
<dbReference type="InterPro" id="IPR024956">
    <property type="entry name" value="tRNAHis_GuaTrfase_cat"/>
</dbReference>
<keyword evidence="5" id="KW-0808">Transferase</keyword>
<dbReference type="PANTHER" id="PTHR12729:SF6">
    <property type="entry name" value="TRNA(HIS) GUANYLYLTRANSFERASE-RELATED"/>
    <property type="match status" value="1"/>
</dbReference>
<reference evidence="5" key="1">
    <citation type="submission" date="2019-12" db="EMBL/GenBank/DDBJ databases">
        <title>The sialotranscriptome of the gopher-tortoise tick, Amblyomma tuberculatum.</title>
        <authorList>
            <person name="Karim S."/>
            <person name="Andersen J."/>
            <person name="Kumar D."/>
            <person name="Adamson S."/>
            <person name="Ennen J."/>
            <person name="Qualis C.P."/>
            <person name="Ribeiro J.M.C."/>
        </authorList>
    </citation>
    <scope>NUCLEOTIDE SEQUENCE</scope>
    <source>
        <strain evidence="5">Removed</strain>
        <tissue evidence="5">Salivary glands</tissue>
    </source>
</reference>
<dbReference type="EMBL" id="GIDH01000995">
    <property type="protein sequence ID" value="NOV52938.1"/>
    <property type="molecule type" value="Transcribed_RNA"/>
</dbReference>
<proteinExistence type="predicted"/>
<evidence type="ECO:0000256" key="1">
    <source>
        <dbReference type="ARBA" id="ARBA00022310"/>
    </source>
</evidence>
<accession>A0A6M2E655</accession>
<dbReference type="InterPro" id="IPR007537">
    <property type="entry name" value="tRNAHis_GuaTrfase_Thg1"/>
</dbReference>
<keyword evidence="5" id="KW-0548">Nucleotidyltransferase</keyword>
<evidence type="ECO:0000256" key="2">
    <source>
        <dbReference type="ARBA" id="ARBA00047281"/>
    </source>
</evidence>
<dbReference type="Pfam" id="PF04446">
    <property type="entry name" value="Thg1"/>
    <property type="match status" value="1"/>
</dbReference>
<name>A0A6M2E655_9ACAR</name>
<protein>
    <recommendedName>
        <fullName evidence="1">Probable tRNA(His) guanylyltransferase</fullName>
    </recommendedName>
</protein>
<feature type="signal peptide" evidence="3">
    <location>
        <begin position="1"/>
        <end position="18"/>
    </location>
</feature>